<dbReference type="EMBL" id="JANJYI010000007">
    <property type="protein sequence ID" value="KAK2643433.1"/>
    <property type="molecule type" value="Genomic_DNA"/>
</dbReference>
<accession>A0AAD9TX75</accession>
<evidence type="ECO:0000313" key="2">
    <source>
        <dbReference type="Proteomes" id="UP001280121"/>
    </source>
</evidence>
<comment type="caution">
    <text evidence="1">The sequence shown here is derived from an EMBL/GenBank/DDBJ whole genome shotgun (WGS) entry which is preliminary data.</text>
</comment>
<sequence length="321" mass="36945">MIEKMSFKYVDFWVQIHQIPLLCMTKEFLGGMIGDVIDVDGKETDDCVGKFMRVRMRLEIDKSLRRCLWVDILGDGETVMVLKHEKIPNHCFKCGTRSGFEVGKIELLGEKINISVGHGPLKPINLKQNVGLKQLKGQNELNLKLGICVLGLGPTKKWTGQLSWAEGHREDLVGSDHRPLLDFTEVASSRNTCMIRKDERFFFEKCLSDNRECKEIVSIAWANNERGVNGRSSILNKIGKCGKLLRDWNGMNRVDYWKNIRKNNEGLRAANKVDKPFSWKRITVLEEKLDSALDIVERYCKERAKIDWLQNGDKNSRFFHS</sequence>
<keyword evidence="2" id="KW-1185">Reference proteome</keyword>
<reference evidence="1" key="1">
    <citation type="journal article" date="2023" name="Plant J.">
        <title>Genome sequences and population genomics provide insights into the demographic history, inbreeding, and mutation load of two 'living fossil' tree species of Dipteronia.</title>
        <authorList>
            <person name="Feng Y."/>
            <person name="Comes H.P."/>
            <person name="Chen J."/>
            <person name="Zhu S."/>
            <person name="Lu R."/>
            <person name="Zhang X."/>
            <person name="Li P."/>
            <person name="Qiu J."/>
            <person name="Olsen K.M."/>
            <person name="Qiu Y."/>
        </authorList>
    </citation>
    <scope>NUCLEOTIDE SEQUENCE</scope>
    <source>
        <strain evidence="1">KIB01</strain>
    </source>
</reference>
<dbReference type="PANTHER" id="PTHR31286:SF167">
    <property type="entry name" value="OS09G0268800 PROTEIN"/>
    <property type="match status" value="1"/>
</dbReference>
<protein>
    <recommendedName>
        <fullName evidence="3">DUF4283 domain-containing protein</fullName>
    </recommendedName>
</protein>
<dbReference type="InterPro" id="IPR040256">
    <property type="entry name" value="At4g02000-like"/>
</dbReference>
<evidence type="ECO:0000313" key="1">
    <source>
        <dbReference type="EMBL" id="KAK2643433.1"/>
    </source>
</evidence>
<name>A0AAD9TX75_9ROSI</name>
<gene>
    <name evidence="1" type="ORF">Ddye_025196</name>
</gene>
<organism evidence="1 2">
    <name type="scientific">Dipteronia dyeriana</name>
    <dbReference type="NCBI Taxonomy" id="168575"/>
    <lineage>
        <taxon>Eukaryota</taxon>
        <taxon>Viridiplantae</taxon>
        <taxon>Streptophyta</taxon>
        <taxon>Embryophyta</taxon>
        <taxon>Tracheophyta</taxon>
        <taxon>Spermatophyta</taxon>
        <taxon>Magnoliopsida</taxon>
        <taxon>eudicotyledons</taxon>
        <taxon>Gunneridae</taxon>
        <taxon>Pentapetalae</taxon>
        <taxon>rosids</taxon>
        <taxon>malvids</taxon>
        <taxon>Sapindales</taxon>
        <taxon>Sapindaceae</taxon>
        <taxon>Hippocastanoideae</taxon>
        <taxon>Acereae</taxon>
        <taxon>Dipteronia</taxon>
    </lineage>
</organism>
<dbReference type="Proteomes" id="UP001280121">
    <property type="component" value="Unassembled WGS sequence"/>
</dbReference>
<dbReference type="AlphaFoldDB" id="A0AAD9TX75"/>
<evidence type="ECO:0008006" key="3">
    <source>
        <dbReference type="Google" id="ProtNLM"/>
    </source>
</evidence>
<proteinExistence type="predicted"/>
<dbReference type="PANTHER" id="PTHR31286">
    <property type="entry name" value="GLYCINE-RICH CELL WALL STRUCTURAL PROTEIN 1.8-LIKE"/>
    <property type="match status" value="1"/>
</dbReference>